<comment type="caution">
    <text evidence="2">The sequence shown here is derived from an EMBL/GenBank/DDBJ whole genome shotgun (WGS) entry which is preliminary data.</text>
</comment>
<dbReference type="InterPro" id="IPR050256">
    <property type="entry name" value="Glycosyltransferase_2"/>
</dbReference>
<dbReference type="SUPFAM" id="SSF53448">
    <property type="entry name" value="Nucleotide-diphospho-sugar transferases"/>
    <property type="match status" value="1"/>
</dbReference>
<evidence type="ECO:0000313" key="3">
    <source>
        <dbReference type="Proteomes" id="UP000176678"/>
    </source>
</evidence>
<reference evidence="2 3" key="1">
    <citation type="journal article" date="2016" name="Nat. Commun.">
        <title>Thousands of microbial genomes shed light on interconnected biogeochemical processes in an aquifer system.</title>
        <authorList>
            <person name="Anantharaman K."/>
            <person name="Brown C.T."/>
            <person name="Hug L.A."/>
            <person name="Sharon I."/>
            <person name="Castelle C.J."/>
            <person name="Probst A.J."/>
            <person name="Thomas B.C."/>
            <person name="Singh A."/>
            <person name="Wilkins M.J."/>
            <person name="Karaoz U."/>
            <person name="Brodie E.L."/>
            <person name="Williams K.H."/>
            <person name="Hubbard S.S."/>
            <person name="Banfield J.F."/>
        </authorList>
    </citation>
    <scope>NUCLEOTIDE SEQUENCE [LARGE SCALE GENOMIC DNA]</scope>
</reference>
<dbReference type="PANTHER" id="PTHR48090">
    <property type="entry name" value="UNDECAPRENYL-PHOSPHATE 4-DEOXY-4-FORMAMIDO-L-ARABINOSE TRANSFERASE-RELATED"/>
    <property type="match status" value="1"/>
</dbReference>
<dbReference type="Proteomes" id="UP000176678">
    <property type="component" value="Unassembled WGS sequence"/>
</dbReference>
<dbReference type="EMBL" id="MGES01000050">
    <property type="protein sequence ID" value="OGL88377.1"/>
    <property type="molecule type" value="Genomic_DNA"/>
</dbReference>
<dbReference type="STRING" id="1802410.A3H75_03420"/>
<name>A0A1F7VEF1_9BACT</name>
<dbReference type="InterPro" id="IPR029044">
    <property type="entry name" value="Nucleotide-diphossugar_trans"/>
</dbReference>
<proteinExistence type="predicted"/>
<organism evidence="2 3">
    <name type="scientific">Candidatus Uhrbacteria bacterium RIFCSPLOWO2_02_FULL_51_9</name>
    <dbReference type="NCBI Taxonomy" id="1802410"/>
    <lineage>
        <taxon>Bacteria</taxon>
        <taxon>Candidatus Uhriibacteriota</taxon>
    </lineage>
</organism>
<dbReference type="InterPro" id="IPR001173">
    <property type="entry name" value="Glyco_trans_2-like"/>
</dbReference>
<accession>A0A1F7VEF1</accession>
<dbReference type="AlphaFoldDB" id="A0A1F7VEF1"/>
<protein>
    <recommendedName>
        <fullName evidence="1">Glycosyltransferase 2-like domain-containing protein</fullName>
    </recommendedName>
</protein>
<dbReference type="CDD" id="cd04179">
    <property type="entry name" value="DPM_DPG-synthase_like"/>
    <property type="match status" value="1"/>
</dbReference>
<sequence length="249" mass="27426">MRTVVVLPAFNEAARIRETVRAIFALEHGYKVVVVDDGSEDGTGEAARFAGATVLRHAVNRGQGAALQTGTEWALAQGVDAIVHFDADGQFDAADIPRAVDHLAERGVDIVLGSRLLRLSSRAESRDLNVEISPLPRIKSGVGRNDIFNSIPATKRYVILPIARFVNWAFTGVWLTDAHNGFRVLSRRAAEQIVIHHDRMAHNTDIVAQIREREISFAEMPIRVRYNRYGQGLGGGVKIVADLLVGWFL</sequence>
<dbReference type="Pfam" id="PF00535">
    <property type="entry name" value="Glycos_transf_2"/>
    <property type="match status" value="1"/>
</dbReference>
<gene>
    <name evidence="2" type="ORF">A3H75_03420</name>
</gene>
<feature type="domain" description="Glycosyltransferase 2-like" evidence="1">
    <location>
        <begin position="5"/>
        <end position="183"/>
    </location>
</feature>
<dbReference type="PANTHER" id="PTHR48090:SF7">
    <property type="entry name" value="RFBJ PROTEIN"/>
    <property type="match status" value="1"/>
</dbReference>
<evidence type="ECO:0000313" key="2">
    <source>
        <dbReference type="EMBL" id="OGL88377.1"/>
    </source>
</evidence>
<dbReference type="Gene3D" id="3.90.550.10">
    <property type="entry name" value="Spore Coat Polysaccharide Biosynthesis Protein SpsA, Chain A"/>
    <property type="match status" value="1"/>
</dbReference>
<evidence type="ECO:0000259" key="1">
    <source>
        <dbReference type="Pfam" id="PF00535"/>
    </source>
</evidence>